<feature type="compositionally biased region" description="Low complexity" evidence="1">
    <location>
        <begin position="71"/>
        <end position="87"/>
    </location>
</feature>
<reference evidence="2" key="1">
    <citation type="submission" date="2021-05" db="EMBL/GenBank/DDBJ databases">
        <authorList>
            <person name="Alioto T."/>
            <person name="Alioto T."/>
            <person name="Gomez Garrido J."/>
        </authorList>
    </citation>
    <scope>NUCLEOTIDE SEQUENCE</scope>
</reference>
<organism evidence="2">
    <name type="scientific">Culex pipiens</name>
    <name type="common">House mosquito</name>
    <dbReference type="NCBI Taxonomy" id="7175"/>
    <lineage>
        <taxon>Eukaryota</taxon>
        <taxon>Metazoa</taxon>
        <taxon>Ecdysozoa</taxon>
        <taxon>Arthropoda</taxon>
        <taxon>Hexapoda</taxon>
        <taxon>Insecta</taxon>
        <taxon>Pterygota</taxon>
        <taxon>Neoptera</taxon>
        <taxon>Endopterygota</taxon>
        <taxon>Diptera</taxon>
        <taxon>Nematocera</taxon>
        <taxon>Culicoidea</taxon>
        <taxon>Culicidae</taxon>
        <taxon>Culicinae</taxon>
        <taxon>Culicini</taxon>
        <taxon>Culex</taxon>
        <taxon>Culex</taxon>
    </lineage>
</organism>
<feature type="region of interest" description="Disordered" evidence="1">
    <location>
        <begin position="71"/>
        <end position="96"/>
    </location>
</feature>
<proteinExistence type="predicted"/>
<evidence type="ECO:0000256" key="1">
    <source>
        <dbReference type="SAM" id="MobiDB-lite"/>
    </source>
</evidence>
<dbReference type="AlphaFoldDB" id="A0A8D8MQ00"/>
<accession>A0A8D8MQ00</accession>
<evidence type="ECO:0000313" key="2">
    <source>
        <dbReference type="EMBL" id="CAG6536529.1"/>
    </source>
</evidence>
<dbReference type="EMBL" id="HBUE01321638">
    <property type="protein sequence ID" value="CAG6588521.1"/>
    <property type="molecule type" value="Transcribed_RNA"/>
</dbReference>
<name>A0A8D8MQ00_CULPI</name>
<protein>
    <submittedName>
        <fullName evidence="2">(northern house mosquito) hypothetical protein</fullName>
    </submittedName>
</protein>
<dbReference type="EMBL" id="HBUE01215112">
    <property type="protein sequence ID" value="CAG6536529.1"/>
    <property type="molecule type" value="Transcribed_RNA"/>
</dbReference>
<sequence length="122" mass="13360">MMSVWVRKASPRESRASLRLYSVRLAITADSSDSWYGRYGCLPFRATCAGGGCSSILARCCSVTSFSSASDASSLSSANWPSPIRRGSTGGGGLPSVGDTSIGSGKGAFRWPFWFWWWWWLW</sequence>